<dbReference type="AlphaFoldDB" id="A0A918XX77"/>
<name>A0A918XX77_9PROT</name>
<reference evidence="1" key="1">
    <citation type="journal article" date="2014" name="Int. J. Syst. Evol. Microbiol.">
        <title>Complete genome sequence of Corynebacterium casei LMG S-19264T (=DSM 44701T), isolated from a smear-ripened cheese.</title>
        <authorList>
            <consortium name="US DOE Joint Genome Institute (JGI-PGF)"/>
            <person name="Walter F."/>
            <person name="Albersmeier A."/>
            <person name="Kalinowski J."/>
            <person name="Ruckert C."/>
        </authorList>
    </citation>
    <scope>NUCLEOTIDE SEQUENCE</scope>
    <source>
        <strain evidence="1">KCTC 42651</strain>
    </source>
</reference>
<evidence type="ECO:0008006" key="3">
    <source>
        <dbReference type="Google" id="ProtNLM"/>
    </source>
</evidence>
<accession>A0A918XX77</accession>
<dbReference type="RefSeq" id="WP_189994197.1">
    <property type="nucleotide sequence ID" value="NZ_BMZS01000012.1"/>
</dbReference>
<proteinExistence type="predicted"/>
<dbReference type="EMBL" id="BMZS01000012">
    <property type="protein sequence ID" value="GHD60555.1"/>
    <property type="molecule type" value="Genomic_DNA"/>
</dbReference>
<gene>
    <name evidence="1" type="ORF">GCM10017083_46590</name>
</gene>
<protein>
    <recommendedName>
        <fullName evidence="3">PAS domain-containing protein</fullName>
    </recommendedName>
</protein>
<dbReference type="InterPro" id="IPR009922">
    <property type="entry name" value="DUF1457"/>
</dbReference>
<keyword evidence="2" id="KW-1185">Reference proteome</keyword>
<organism evidence="1 2">
    <name type="scientific">Thalassobaculum fulvum</name>
    <dbReference type="NCBI Taxonomy" id="1633335"/>
    <lineage>
        <taxon>Bacteria</taxon>
        <taxon>Pseudomonadati</taxon>
        <taxon>Pseudomonadota</taxon>
        <taxon>Alphaproteobacteria</taxon>
        <taxon>Rhodospirillales</taxon>
        <taxon>Thalassobaculaceae</taxon>
        <taxon>Thalassobaculum</taxon>
    </lineage>
</organism>
<comment type="caution">
    <text evidence="1">The sequence shown here is derived from an EMBL/GenBank/DDBJ whole genome shotgun (WGS) entry which is preliminary data.</text>
</comment>
<sequence>MRAPNLWVDLDPDLKCQDESLLAIHRYWLDKRGDRLFPSREDIDPIDLAPHLGNLVLIEVTHKPLRLRYRLIGTRITQVMGRDSTGKYYDEIYPERLLRAIYVSFEWMIDHRRPLRTHGEAFYPDRNFYHYETLNLPLSSDGESIDMVLGGLVFHPADTAPAADAPAGD</sequence>
<dbReference type="Pfam" id="PF07310">
    <property type="entry name" value="PAS_5"/>
    <property type="match status" value="1"/>
</dbReference>
<reference evidence="1" key="2">
    <citation type="submission" date="2020-09" db="EMBL/GenBank/DDBJ databases">
        <authorList>
            <person name="Sun Q."/>
            <person name="Kim S."/>
        </authorList>
    </citation>
    <scope>NUCLEOTIDE SEQUENCE</scope>
    <source>
        <strain evidence="1">KCTC 42651</strain>
    </source>
</reference>
<dbReference type="Proteomes" id="UP000630353">
    <property type="component" value="Unassembled WGS sequence"/>
</dbReference>
<evidence type="ECO:0000313" key="2">
    <source>
        <dbReference type="Proteomes" id="UP000630353"/>
    </source>
</evidence>
<evidence type="ECO:0000313" key="1">
    <source>
        <dbReference type="EMBL" id="GHD60555.1"/>
    </source>
</evidence>